<sequence length="272" mass="30149">MEPLPKEVEASYATIIDSILAESDLNTVSAKSIRKGLQAAIDFDITHQKAAINDLIIARFDKFNAERATQTSSDVTPSMPPSSGKDRKPKSKLSEPVQTVSPPEEDDGEGLSDVVDSPKKTPKKKRKAGYLDDDAKYAAMLQAEENSRARRTRGSASKKASAVLKKKKRATKGKIKDFGDSDMGSGSGEEKKRKTPLTLSAPLSELLGETMLSRPQTVSKIWAYVKERGLQDPKDKRHILCDDAMRAVFKADKVHMFTMNRVLNQHLYRQDE</sequence>
<evidence type="ECO:0008006" key="6">
    <source>
        <dbReference type="Google" id="ProtNLM"/>
    </source>
</evidence>
<dbReference type="InterPro" id="IPR003121">
    <property type="entry name" value="SWIB_MDM2_domain"/>
</dbReference>
<dbReference type="SMART" id="SM00151">
    <property type="entry name" value="SWIB"/>
    <property type="match status" value="1"/>
</dbReference>
<feature type="compositionally biased region" description="Polar residues" evidence="1">
    <location>
        <begin position="67"/>
        <end position="76"/>
    </location>
</feature>
<name>A0A9P8RL97_9PEZI</name>
<dbReference type="InterPro" id="IPR036885">
    <property type="entry name" value="SWIB_MDM2_dom_sf"/>
</dbReference>
<protein>
    <recommendedName>
        <fullName evidence="6">DM2 domain-containing protein</fullName>
    </recommendedName>
</protein>
<dbReference type="Pfam" id="PF02201">
    <property type="entry name" value="SWIB"/>
    <property type="match status" value="1"/>
</dbReference>
<dbReference type="CDD" id="cd10567">
    <property type="entry name" value="SWIB-MDM2_like"/>
    <property type="match status" value="1"/>
</dbReference>
<dbReference type="SUPFAM" id="SSF109715">
    <property type="entry name" value="DEK C-terminal domain"/>
    <property type="match status" value="1"/>
</dbReference>
<evidence type="ECO:0000256" key="1">
    <source>
        <dbReference type="SAM" id="MobiDB-lite"/>
    </source>
</evidence>
<evidence type="ECO:0000313" key="4">
    <source>
        <dbReference type="EMBL" id="KAH0556088.1"/>
    </source>
</evidence>
<dbReference type="EMBL" id="JAGHQM010001231">
    <property type="protein sequence ID" value="KAH0556088.1"/>
    <property type="molecule type" value="Genomic_DNA"/>
</dbReference>
<evidence type="ECO:0000313" key="5">
    <source>
        <dbReference type="Proteomes" id="UP000750711"/>
    </source>
</evidence>
<feature type="domain" description="DEK-C" evidence="3">
    <location>
        <begin position="6"/>
        <end position="61"/>
    </location>
</feature>
<accession>A0A9P8RL97</accession>
<feature type="compositionally biased region" description="Basic residues" evidence="1">
    <location>
        <begin position="164"/>
        <end position="173"/>
    </location>
</feature>
<feature type="region of interest" description="Disordered" evidence="1">
    <location>
        <begin position="67"/>
        <end position="128"/>
    </location>
</feature>
<dbReference type="SUPFAM" id="SSF47592">
    <property type="entry name" value="SWIB/MDM2 domain"/>
    <property type="match status" value="1"/>
</dbReference>
<dbReference type="Gene3D" id="1.10.10.60">
    <property type="entry name" value="Homeodomain-like"/>
    <property type="match status" value="1"/>
</dbReference>
<feature type="domain" description="DM2" evidence="2">
    <location>
        <begin position="192"/>
        <end position="269"/>
    </location>
</feature>
<dbReference type="Pfam" id="PF08766">
    <property type="entry name" value="DEK_C"/>
    <property type="match status" value="1"/>
</dbReference>
<dbReference type="PROSITE" id="PS51925">
    <property type="entry name" value="SWIB_MDM2"/>
    <property type="match status" value="1"/>
</dbReference>
<evidence type="ECO:0000259" key="3">
    <source>
        <dbReference type="PROSITE" id="PS51998"/>
    </source>
</evidence>
<dbReference type="AlphaFoldDB" id="A0A9P8RL97"/>
<comment type="caution">
    <text evidence="4">The sequence shown here is derived from an EMBL/GenBank/DDBJ whole genome shotgun (WGS) entry which is preliminary data.</text>
</comment>
<dbReference type="InterPro" id="IPR014876">
    <property type="entry name" value="DEK_C"/>
</dbReference>
<dbReference type="Proteomes" id="UP000750711">
    <property type="component" value="Unassembled WGS sequence"/>
</dbReference>
<evidence type="ECO:0000259" key="2">
    <source>
        <dbReference type="PROSITE" id="PS51925"/>
    </source>
</evidence>
<dbReference type="PANTHER" id="PTHR13844">
    <property type="entry name" value="SWI/SNF-RELATED MATRIX-ASSOCIATED ACTIN-DEPENDENT REGULATOR OF CHROMATIN SUBFAMILY D"/>
    <property type="match status" value="1"/>
</dbReference>
<dbReference type="Gene3D" id="1.10.245.10">
    <property type="entry name" value="SWIB/MDM2 domain"/>
    <property type="match status" value="1"/>
</dbReference>
<dbReference type="InterPro" id="IPR019835">
    <property type="entry name" value="SWIB_domain"/>
</dbReference>
<feature type="region of interest" description="Disordered" evidence="1">
    <location>
        <begin position="144"/>
        <end position="196"/>
    </location>
</feature>
<keyword evidence="5" id="KW-1185">Reference proteome</keyword>
<organism evidence="4 5">
    <name type="scientific">Trichoglossum hirsutum</name>
    <dbReference type="NCBI Taxonomy" id="265104"/>
    <lineage>
        <taxon>Eukaryota</taxon>
        <taxon>Fungi</taxon>
        <taxon>Dikarya</taxon>
        <taxon>Ascomycota</taxon>
        <taxon>Pezizomycotina</taxon>
        <taxon>Geoglossomycetes</taxon>
        <taxon>Geoglossales</taxon>
        <taxon>Geoglossaceae</taxon>
        <taxon>Trichoglossum</taxon>
    </lineage>
</organism>
<gene>
    <name evidence="4" type="ORF">GP486_005976</name>
</gene>
<proteinExistence type="predicted"/>
<reference evidence="4" key="1">
    <citation type="submission" date="2021-03" db="EMBL/GenBank/DDBJ databases">
        <title>Comparative genomics and phylogenomic investigation of the class Geoglossomycetes provide insights into ecological specialization and systematics.</title>
        <authorList>
            <person name="Melie T."/>
            <person name="Pirro S."/>
            <person name="Miller A.N."/>
            <person name="Quandt A."/>
        </authorList>
    </citation>
    <scope>NUCLEOTIDE SEQUENCE</scope>
    <source>
        <strain evidence="4">CAQ_001_2017</strain>
    </source>
</reference>
<dbReference type="PROSITE" id="PS51998">
    <property type="entry name" value="DEK_C"/>
    <property type="match status" value="1"/>
</dbReference>